<organism evidence="5 6">
    <name type="scientific">Nocardioides perillae</name>
    <dbReference type="NCBI Taxonomy" id="1119534"/>
    <lineage>
        <taxon>Bacteria</taxon>
        <taxon>Bacillati</taxon>
        <taxon>Actinomycetota</taxon>
        <taxon>Actinomycetes</taxon>
        <taxon>Propionibacteriales</taxon>
        <taxon>Nocardioidaceae</taxon>
        <taxon>Nocardioides</taxon>
    </lineage>
</organism>
<feature type="chain" id="PRO_5039320791" evidence="3">
    <location>
        <begin position="27"/>
        <end position="546"/>
    </location>
</feature>
<proteinExistence type="inferred from homology"/>
<dbReference type="Pfam" id="PF02129">
    <property type="entry name" value="Peptidase_S15"/>
    <property type="match status" value="1"/>
</dbReference>
<keyword evidence="6" id="KW-1185">Reference proteome</keyword>
<protein>
    <submittedName>
        <fullName evidence="5">Pimeloyl-ACP methyl ester carboxylesterase</fullName>
    </submittedName>
</protein>
<comment type="caution">
    <text evidence="5">The sequence shown here is derived from an EMBL/GenBank/DDBJ whole genome shotgun (WGS) entry which is preliminary data.</text>
</comment>
<dbReference type="InterPro" id="IPR000383">
    <property type="entry name" value="Xaa-Pro-like_dom"/>
</dbReference>
<evidence type="ECO:0000256" key="2">
    <source>
        <dbReference type="ARBA" id="ARBA00022801"/>
    </source>
</evidence>
<feature type="signal peptide" evidence="3">
    <location>
        <begin position="1"/>
        <end position="26"/>
    </location>
</feature>
<accession>A0A7Y9URZ5</accession>
<dbReference type="RefSeq" id="WP_179517533.1">
    <property type="nucleotide sequence ID" value="NZ_JACCAC010000001.1"/>
</dbReference>
<keyword evidence="3" id="KW-0732">Signal</keyword>
<dbReference type="InterPro" id="IPR006311">
    <property type="entry name" value="TAT_signal"/>
</dbReference>
<keyword evidence="2" id="KW-0378">Hydrolase</keyword>
<dbReference type="PANTHER" id="PTHR22946:SF9">
    <property type="entry name" value="POLYKETIDE TRANSFERASE AF380"/>
    <property type="match status" value="1"/>
</dbReference>
<dbReference type="InterPro" id="IPR029058">
    <property type="entry name" value="AB_hydrolase_fold"/>
</dbReference>
<evidence type="ECO:0000313" key="6">
    <source>
        <dbReference type="Proteomes" id="UP000544110"/>
    </source>
</evidence>
<dbReference type="GO" id="GO:0052689">
    <property type="term" value="F:carboxylic ester hydrolase activity"/>
    <property type="evidence" value="ECO:0007669"/>
    <property type="project" value="UniProtKB-ARBA"/>
</dbReference>
<gene>
    <name evidence="5" type="ORF">BJ989_001323</name>
</gene>
<dbReference type="Gene3D" id="3.40.50.1820">
    <property type="entry name" value="alpha/beta hydrolase"/>
    <property type="match status" value="1"/>
</dbReference>
<dbReference type="SUPFAM" id="SSF53474">
    <property type="entry name" value="alpha/beta-Hydrolases"/>
    <property type="match status" value="1"/>
</dbReference>
<dbReference type="PANTHER" id="PTHR22946">
    <property type="entry name" value="DIENELACTONE HYDROLASE DOMAIN-CONTAINING PROTEIN-RELATED"/>
    <property type="match status" value="1"/>
</dbReference>
<reference evidence="5 6" key="1">
    <citation type="submission" date="2020-07" db="EMBL/GenBank/DDBJ databases">
        <title>Sequencing the genomes of 1000 actinobacteria strains.</title>
        <authorList>
            <person name="Klenk H.-P."/>
        </authorList>
    </citation>
    <scope>NUCLEOTIDE SEQUENCE [LARGE SCALE GENOMIC DNA]</scope>
    <source>
        <strain evidence="5 6">DSM 24552</strain>
    </source>
</reference>
<evidence type="ECO:0000259" key="4">
    <source>
        <dbReference type="Pfam" id="PF02129"/>
    </source>
</evidence>
<evidence type="ECO:0000256" key="3">
    <source>
        <dbReference type="SAM" id="SignalP"/>
    </source>
</evidence>
<dbReference type="InterPro" id="IPR050261">
    <property type="entry name" value="FrsA_esterase"/>
</dbReference>
<dbReference type="AlphaFoldDB" id="A0A7Y9URZ5"/>
<sequence length="546" mass="56870">MTHRSPRPRLALLAAAAVAAAGLAVAPTTGSTAGTPAAAPATGGAATAAPATVGAAGLAARATTRVTNGCLQSVPEPGSTEPVDICWTMFKPATASPRRKVPMVMHSHGWGGSRTTDPAAFARWLRAGYGVLSFDQRGFGASGGKAHVENPAFEGHDVRRLVALIAQQRWVRKDGPGDPRLGAIGGSYGGGYQFLGAFELLRTRGKPVFDALAPEITWHDLTESLAPQRVVRTEWALALSAAALPSQALPERVYKALVEGAVTGTWPDGSVPGTEDLDSFFEANGPKWHVARGRRLDIPVLIGQGTTDTLFPLEQAVQNWQRAITPRARRQSIFVAYNGGHVLPAVLPQGVSVSSDPCSRRLGGGDFADLAVRFFDARLRGRRVALGGYGRMHFATPTSTCTTVRSPAPNQVVEVGTVASTTAAGVPLPVEVAAGPIRIAGSPHLTGAVTALGVDNRAFFGLAVGTSPLDAKLVQNNVLPFVSTSPLTGAQRRIALPSVAVDVPAGQSLFLVASPVSETFVGMSSRTPGAVVVDQARVHLPVVPRR</sequence>
<evidence type="ECO:0000313" key="5">
    <source>
        <dbReference type="EMBL" id="NYG55019.1"/>
    </source>
</evidence>
<name>A0A7Y9URZ5_9ACTN</name>
<evidence type="ECO:0000256" key="1">
    <source>
        <dbReference type="ARBA" id="ARBA00008645"/>
    </source>
</evidence>
<dbReference type="PROSITE" id="PS51318">
    <property type="entry name" value="TAT"/>
    <property type="match status" value="1"/>
</dbReference>
<comment type="similarity">
    <text evidence="1">Belongs to the AB hydrolase superfamily.</text>
</comment>
<feature type="domain" description="Xaa-Pro dipeptidyl-peptidase-like" evidence="4">
    <location>
        <begin position="90"/>
        <end position="327"/>
    </location>
</feature>
<dbReference type="Proteomes" id="UP000544110">
    <property type="component" value="Unassembled WGS sequence"/>
</dbReference>
<dbReference type="EMBL" id="JACCAC010000001">
    <property type="protein sequence ID" value="NYG55019.1"/>
    <property type="molecule type" value="Genomic_DNA"/>
</dbReference>